<sequence>MIMSLRKVFSMFLVASIVTLGAISCKSKVSDADLKTKVEAAVSANPSVMVDVKDGVVTLSGTVSSDEERTLLENSAKAADAKGIKSVVNNITVQAPIEINTNDADLTAKIVDATKDFPTVKATVAGGVITVTGTLEQARVMVLKQSLDALNPKKVDMSALVVK</sequence>
<evidence type="ECO:0000256" key="1">
    <source>
        <dbReference type="SAM" id="SignalP"/>
    </source>
</evidence>
<dbReference type="PROSITE" id="PS51257">
    <property type="entry name" value="PROKAR_LIPOPROTEIN"/>
    <property type="match status" value="1"/>
</dbReference>
<feature type="chain" id="PRO_5010554686" evidence="1">
    <location>
        <begin position="23"/>
        <end position="163"/>
    </location>
</feature>
<name>A0A1T5GKB4_9SPHI</name>
<keyword evidence="4" id="KW-1185">Reference proteome</keyword>
<dbReference type="Gene3D" id="3.40.1520.20">
    <property type="match status" value="1"/>
</dbReference>
<dbReference type="InterPro" id="IPR007055">
    <property type="entry name" value="BON_dom"/>
</dbReference>
<dbReference type="Pfam" id="PF04972">
    <property type="entry name" value="BON"/>
    <property type="match status" value="1"/>
</dbReference>
<evidence type="ECO:0000259" key="2">
    <source>
        <dbReference type="PROSITE" id="PS50914"/>
    </source>
</evidence>
<gene>
    <name evidence="3" type="ORF">SAMN05660841_04135</name>
</gene>
<dbReference type="AlphaFoldDB" id="A0A1T5GKB4"/>
<dbReference type="Proteomes" id="UP000190150">
    <property type="component" value="Unassembled WGS sequence"/>
</dbReference>
<dbReference type="STRING" id="1513896.SAMN05660841_04135"/>
<accession>A0A1T5GKB4</accession>
<evidence type="ECO:0000313" key="3">
    <source>
        <dbReference type="EMBL" id="SKC08800.1"/>
    </source>
</evidence>
<evidence type="ECO:0000313" key="4">
    <source>
        <dbReference type="Proteomes" id="UP000190150"/>
    </source>
</evidence>
<dbReference type="PROSITE" id="PS50914">
    <property type="entry name" value="BON"/>
    <property type="match status" value="1"/>
</dbReference>
<protein>
    <submittedName>
        <fullName evidence="3">Hyperosmotically inducible protein</fullName>
    </submittedName>
</protein>
<organism evidence="3 4">
    <name type="scientific">Sphingobacterium nematocida</name>
    <dbReference type="NCBI Taxonomy" id="1513896"/>
    <lineage>
        <taxon>Bacteria</taxon>
        <taxon>Pseudomonadati</taxon>
        <taxon>Bacteroidota</taxon>
        <taxon>Sphingobacteriia</taxon>
        <taxon>Sphingobacteriales</taxon>
        <taxon>Sphingobacteriaceae</taxon>
        <taxon>Sphingobacterium</taxon>
    </lineage>
</organism>
<keyword evidence="1" id="KW-0732">Signal</keyword>
<feature type="domain" description="BON" evidence="2">
    <location>
        <begin position="26"/>
        <end position="95"/>
    </location>
</feature>
<reference evidence="4" key="1">
    <citation type="submission" date="2017-02" db="EMBL/GenBank/DDBJ databases">
        <authorList>
            <person name="Varghese N."/>
            <person name="Submissions S."/>
        </authorList>
    </citation>
    <scope>NUCLEOTIDE SEQUENCE [LARGE SCALE GENOMIC DNA]</scope>
    <source>
        <strain evidence="4">DSM 24091</strain>
    </source>
</reference>
<dbReference type="EMBL" id="FUZF01000027">
    <property type="protein sequence ID" value="SKC08800.1"/>
    <property type="molecule type" value="Genomic_DNA"/>
</dbReference>
<proteinExistence type="predicted"/>
<feature type="signal peptide" evidence="1">
    <location>
        <begin position="1"/>
        <end position="22"/>
    </location>
</feature>